<comment type="caution">
    <text evidence="2">The sequence shown here is derived from an EMBL/GenBank/DDBJ whole genome shotgun (WGS) entry which is preliminary data.</text>
</comment>
<dbReference type="AlphaFoldDB" id="A0AAD2AWD2"/>
<feature type="compositionally biased region" description="Pro residues" evidence="1">
    <location>
        <begin position="75"/>
        <end position="89"/>
    </location>
</feature>
<dbReference type="RefSeq" id="WP_316869388.1">
    <property type="nucleotide sequence ID" value="NZ_CATWAF010000002.1"/>
</dbReference>
<organism evidence="2 3">
    <name type="scientific">Ralstonia wenshanensis</name>
    <dbReference type="NCBI Taxonomy" id="2842456"/>
    <lineage>
        <taxon>Bacteria</taxon>
        <taxon>Pseudomonadati</taxon>
        <taxon>Pseudomonadota</taxon>
        <taxon>Betaproteobacteria</taxon>
        <taxon>Burkholderiales</taxon>
        <taxon>Burkholderiaceae</taxon>
        <taxon>Ralstonia</taxon>
    </lineage>
</organism>
<dbReference type="Pfam" id="PF19940">
    <property type="entry name" value="DUF6402"/>
    <property type="match status" value="1"/>
</dbReference>
<sequence>MSSYEFPFLEKGLIRPLWKTSEDTCTAIDGNEFSLSMEKSPPKLSYLELPPPKSQQDTKPFRGLSVELREWILTRPPPPPPPQPKPAPTIAPATRKPRVKPFDLQDIPDVMDRIGWPVSAKLQRRWFAGALNYANTDDGARDGINQDGKPFPPSMIDTTIIKLDWLFRFPRAKEAFEYLSRKDVLFTARSRDVLARKFKRLRPTSRCLSTWKLCDGNIHEYHKNFQFQLVSVDSDFYSKLKMFIRGVAVPNGIWMDDLYGALGAFTFDAAIDSYSYMVYSNGRARLEIYGVSIYARDVFTFHDRSDEWGTQYLGHWNKTGFIIIPAGTIAGELTKSDIPWYTVTRNAYISEKNVYYPIRNKDYRNWQLKHGQGGDFIIYSDRRSIPLAGPMVIEFNIE</sequence>
<name>A0AAD2AWD2_9RALS</name>
<gene>
    <name evidence="2" type="ORF">LMG18091_01727</name>
</gene>
<reference evidence="2 3" key="1">
    <citation type="submission" date="2023-07" db="EMBL/GenBank/DDBJ databases">
        <authorList>
            <person name="Peeters C."/>
        </authorList>
    </citation>
    <scope>NUCLEOTIDE SEQUENCE [LARGE SCALE GENOMIC DNA]</scope>
    <source>
        <strain evidence="2 3">LMG 18091</strain>
    </source>
</reference>
<accession>A0AAD2AWD2</accession>
<proteinExistence type="predicted"/>
<dbReference type="Proteomes" id="UP001189915">
    <property type="component" value="Unassembled WGS sequence"/>
</dbReference>
<keyword evidence="3" id="KW-1185">Reference proteome</keyword>
<protein>
    <submittedName>
        <fullName evidence="2">Uncharacterized protein</fullName>
    </submittedName>
</protein>
<evidence type="ECO:0000256" key="1">
    <source>
        <dbReference type="SAM" id="MobiDB-lite"/>
    </source>
</evidence>
<dbReference type="EMBL" id="CATWAF010000002">
    <property type="protein sequence ID" value="CAJ0693118.1"/>
    <property type="molecule type" value="Genomic_DNA"/>
</dbReference>
<evidence type="ECO:0000313" key="2">
    <source>
        <dbReference type="EMBL" id="CAJ0693118.1"/>
    </source>
</evidence>
<dbReference type="InterPro" id="IPR045646">
    <property type="entry name" value="DUF6402"/>
</dbReference>
<feature type="region of interest" description="Disordered" evidence="1">
    <location>
        <begin position="73"/>
        <end position="96"/>
    </location>
</feature>
<evidence type="ECO:0000313" key="3">
    <source>
        <dbReference type="Proteomes" id="UP001189915"/>
    </source>
</evidence>